<reference evidence="3" key="1">
    <citation type="journal article" date="2017" name="Nat. Commun.">
        <title>The asparagus genome sheds light on the origin and evolution of a young Y chromosome.</title>
        <authorList>
            <person name="Harkess A."/>
            <person name="Zhou J."/>
            <person name="Xu C."/>
            <person name="Bowers J.E."/>
            <person name="Van der Hulst R."/>
            <person name="Ayyampalayam S."/>
            <person name="Mercati F."/>
            <person name="Riccardi P."/>
            <person name="McKain M.R."/>
            <person name="Kakrana A."/>
            <person name="Tang H."/>
            <person name="Ray J."/>
            <person name="Groenendijk J."/>
            <person name="Arikit S."/>
            <person name="Mathioni S.M."/>
            <person name="Nakano M."/>
            <person name="Shan H."/>
            <person name="Telgmann-Rauber A."/>
            <person name="Kanno A."/>
            <person name="Yue Z."/>
            <person name="Chen H."/>
            <person name="Li W."/>
            <person name="Chen Y."/>
            <person name="Xu X."/>
            <person name="Zhang Y."/>
            <person name="Luo S."/>
            <person name="Chen H."/>
            <person name="Gao J."/>
            <person name="Mao Z."/>
            <person name="Pires J.C."/>
            <person name="Luo M."/>
            <person name="Kudrna D."/>
            <person name="Wing R.A."/>
            <person name="Meyers B.C."/>
            <person name="Yi K."/>
            <person name="Kong H."/>
            <person name="Lavrijsen P."/>
            <person name="Sunseri F."/>
            <person name="Falavigna A."/>
            <person name="Ye Y."/>
            <person name="Leebens-Mack J.H."/>
            <person name="Chen G."/>
        </authorList>
    </citation>
    <scope>NUCLEOTIDE SEQUENCE [LARGE SCALE GENOMIC DNA]</scope>
    <source>
        <strain evidence="3">cv. DH0086</strain>
    </source>
</reference>
<dbReference type="EMBL" id="CM007384">
    <property type="protein sequence ID" value="ONK72973.1"/>
    <property type="molecule type" value="Genomic_DNA"/>
</dbReference>
<dbReference type="PANTHER" id="PTHR31818:SF1">
    <property type="entry name" value="O-FUCOSYLTRANSFERASE 16"/>
    <property type="match status" value="1"/>
</dbReference>
<dbReference type="Gramene" id="ONK72973">
    <property type="protein sequence ID" value="ONK72973"/>
    <property type="gene ID" value="A4U43_C04F25600"/>
</dbReference>
<accession>A0A5P1F5D7</accession>
<organism evidence="2 3">
    <name type="scientific">Asparagus officinalis</name>
    <name type="common">Garden asparagus</name>
    <dbReference type="NCBI Taxonomy" id="4686"/>
    <lineage>
        <taxon>Eukaryota</taxon>
        <taxon>Viridiplantae</taxon>
        <taxon>Streptophyta</taxon>
        <taxon>Embryophyta</taxon>
        <taxon>Tracheophyta</taxon>
        <taxon>Spermatophyta</taxon>
        <taxon>Magnoliopsida</taxon>
        <taxon>Liliopsida</taxon>
        <taxon>Asparagales</taxon>
        <taxon>Asparagaceae</taxon>
        <taxon>Asparagoideae</taxon>
        <taxon>Asparagus</taxon>
    </lineage>
</organism>
<evidence type="ECO:0000313" key="2">
    <source>
        <dbReference type="EMBL" id="ONK72973.1"/>
    </source>
</evidence>
<dbReference type="AlphaFoldDB" id="A0A5P1F5D7"/>
<gene>
    <name evidence="2" type="ORF">A4U43_C04F25600</name>
</gene>
<sequence length="171" mass="19098">MAALDYIVCDGSDVFVTNNNGNMAKMLAGRRRYFGHKRTIRPNAKKLGSLFMNRTQMTWDVFASKVRSVQKGFMGDPNEIRPGRGEFHENPSACLCEKGKDHGLEILTKAGNKNGHDNLINNGGERIDYLSGDEEQDLLDLDYGENAPLGKGLSERAQSEDPWEEMVMLSD</sequence>
<proteinExistence type="predicted"/>
<keyword evidence="3" id="KW-1185">Reference proteome</keyword>
<feature type="region of interest" description="Disordered" evidence="1">
    <location>
        <begin position="149"/>
        <end position="171"/>
    </location>
</feature>
<evidence type="ECO:0008006" key="4">
    <source>
        <dbReference type="Google" id="ProtNLM"/>
    </source>
</evidence>
<evidence type="ECO:0000256" key="1">
    <source>
        <dbReference type="SAM" id="MobiDB-lite"/>
    </source>
</evidence>
<dbReference type="Proteomes" id="UP000243459">
    <property type="component" value="Chromosome 4"/>
</dbReference>
<evidence type="ECO:0000313" key="3">
    <source>
        <dbReference type="Proteomes" id="UP000243459"/>
    </source>
</evidence>
<protein>
    <recommendedName>
        <fullName evidence="4">O-fucosyltransferase family protein</fullName>
    </recommendedName>
</protein>
<name>A0A5P1F5D7_ASPOF</name>
<dbReference type="PANTHER" id="PTHR31818">
    <property type="entry name" value="O-FUCOSYLTRANSFERASE 16"/>
    <property type="match status" value="1"/>
</dbReference>